<reference evidence="2" key="2">
    <citation type="submission" date="2013-06" db="EMBL/GenBank/DDBJ databases">
        <authorList>
            <person name="van Diepen L.T.A."/>
            <person name="Olson A."/>
            <person name="Ihrmark K."/>
            <person name="Stenlid J."/>
            <person name="James T.Y."/>
        </authorList>
    </citation>
    <scope>NUCLEOTIDE SEQUENCE</scope>
    <source>
        <strain evidence="2">V5:91_C4</strain>
    </source>
</reference>
<evidence type="ECO:0000256" key="1">
    <source>
        <dbReference type="SAM" id="MobiDB-lite"/>
    </source>
</evidence>
<name>S5R7B0_HETAN</name>
<feature type="compositionally biased region" description="Polar residues" evidence="1">
    <location>
        <begin position="452"/>
        <end position="465"/>
    </location>
</feature>
<reference evidence="2" key="1">
    <citation type="journal article" date="2013" name="Mol. Biol. Evol.">
        <title>Extensive trans-specific polymorphism at the mating type locus of the root decay fungus heterobasidion.</title>
        <authorList>
            <person name="van Diepen L.T."/>
            <person name="Olson A."/>
            <person name="Ihrmark K."/>
            <person name="Stenlid J."/>
            <person name="James T.Y."/>
        </authorList>
    </citation>
    <scope>NUCLEOTIDE SEQUENCE</scope>
    <source>
        <strain evidence="2">V5:91_C4</strain>
    </source>
</reference>
<dbReference type="AlphaFoldDB" id="S5R7B0"/>
<sequence>MSSKECWQLIATDSDHLKAISSKSSASSKLRHVITPRCAQTPLPSTSTFPVPRPLVSDLLALGCRTTVAQNLSRTYLNFAIGLKQKYETELQHVSQTCFNVNVAIGNPTSRLQLRLRSLYESQYLSMLNDWAQDAISITQRRFMCASLKGGLYSSKPAFYVSSQNISIRSCTIEEEETGFLIARSNCIDSSSRPHSVHLPSLFEQSVSRIKIEEGLSNRKTSCHAFPSAYSHSTPTKRGSCFKILSRRSRQMHRDSSQTADVDDLSKALDDLSVSEFEKGSDHISDRLCSPHRSFTPSLPVVLKPATFNLLPMPPSPASSTSTLHMLALPRTPLAARMRKIAAIPQRNQTAVEAVTPLPLPTTSQELSPRSELHLPITAHPKSDHSDLATAISTMPVSIPRRKKFAPLPTRRAPTSTNPPSLAPLSIANVSSLSQSSSPPRSRSNISRTPSLTSMTTNSGSTSPESDGLDTPPSTPPPFITKFPSSVSPSSLASGSFAPNFASGMSPSGVFQFSSSNEFKGFEAISPSQCAPSFSFSAGIKREDEFLSFTFGQ</sequence>
<feature type="region of interest" description="Disordered" evidence="1">
    <location>
        <begin position="400"/>
        <end position="485"/>
    </location>
</feature>
<organism evidence="2">
    <name type="scientific">Heterobasidion annosum</name>
    <name type="common">Root rot fungus</name>
    <name type="synonym">Polyporus annosus</name>
    <dbReference type="NCBI Taxonomy" id="13563"/>
    <lineage>
        <taxon>Eukaryota</taxon>
        <taxon>Fungi</taxon>
        <taxon>Dikarya</taxon>
        <taxon>Basidiomycota</taxon>
        <taxon>Agaricomycotina</taxon>
        <taxon>Agaricomycetes</taxon>
        <taxon>Russulales</taxon>
        <taxon>Bondarzewiaceae</taxon>
        <taxon>Heterobasidion</taxon>
        <taxon>Heterobasidion annosum species complex</taxon>
    </lineage>
</organism>
<protein>
    <submittedName>
        <fullName evidence="2">B2 mating type protein</fullName>
    </submittedName>
</protein>
<proteinExistence type="predicted"/>
<evidence type="ECO:0000313" key="2">
    <source>
        <dbReference type="EMBL" id="AGS09289.1"/>
    </source>
</evidence>
<accession>S5R7B0</accession>
<feature type="compositionally biased region" description="Low complexity" evidence="1">
    <location>
        <begin position="431"/>
        <end position="451"/>
    </location>
</feature>
<dbReference type="EMBL" id="KF280370">
    <property type="protein sequence ID" value="AGS09289.1"/>
    <property type="molecule type" value="Genomic_DNA"/>
</dbReference>